<protein>
    <submittedName>
        <fullName evidence="2">10123_t:CDS:1</fullName>
    </submittedName>
</protein>
<comment type="caution">
    <text evidence="2">The sequence shown here is derived from an EMBL/GenBank/DDBJ whole genome shotgun (WGS) entry which is preliminary data.</text>
</comment>
<organism evidence="2 3">
    <name type="scientific">Racocetra fulgida</name>
    <dbReference type="NCBI Taxonomy" id="60492"/>
    <lineage>
        <taxon>Eukaryota</taxon>
        <taxon>Fungi</taxon>
        <taxon>Fungi incertae sedis</taxon>
        <taxon>Mucoromycota</taxon>
        <taxon>Glomeromycotina</taxon>
        <taxon>Glomeromycetes</taxon>
        <taxon>Diversisporales</taxon>
        <taxon>Gigasporaceae</taxon>
        <taxon>Racocetra</taxon>
    </lineage>
</organism>
<reference evidence="2" key="1">
    <citation type="submission" date="2021-06" db="EMBL/GenBank/DDBJ databases">
        <authorList>
            <person name="Kallberg Y."/>
            <person name="Tangrot J."/>
            <person name="Rosling A."/>
        </authorList>
    </citation>
    <scope>NUCLEOTIDE SEQUENCE</scope>
    <source>
        <strain evidence="2">IN212</strain>
    </source>
</reference>
<proteinExistence type="predicted"/>
<gene>
    <name evidence="2" type="ORF">RFULGI_LOCUS19711</name>
</gene>
<dbReference type="EMBL" id="CAJVPZ010101017">
    <property type="protein sequence ID" value="CAG8821725.1"/>
    <property type="molecule type" value="Genomic_DNA"/>
</dbReference>
<feature type="region of interest" description="Disordered" evidence="1">
    <location>
        <begin position="63"/>
        <end position="101"/>
    </location>
</feature>
<evidence type="ECO:0000256" key="1">
    <source>
        <dbReference type="SAM" id="MobiDB-lite"/>
    </source>
</evidence>
<feature type="non-terminal residue" evidence="2">
    <location>
        <position position="101"/>
    </location>
</feature>
<keyword evidence="3" id="KW-1185">Reference proteome</keyword>
<evidence type="ECO:0000313" key="2">
    <source>
        <dbReference type="EMBL" id="CAG8821725.1"/>
    </source>
</evidence>
<dbReference type="Proteomes" id="UP000789396">
    <property type="component" value="Unassembled WGS sequence"/>
</dbReference>
<name>A0A9N9PFP1_9GLOM</name>
<accession>A0A9N9PFP1</accession>
<dbReference type="OrthoDB" id="2405187at2759"/>
<dbReference type="AlphaFoldDB" id="A0A9N9PFP1"/>
<evidence type="ECO:0000313" key="3">
    <source>
        <dbReference type="Proteomes" id="UP000789396"/>
    </source>
</evidence>
<feature type="non-terminal residue" evidence="2">
    <location>
        <position position="1"/>
    </location>
</feature>
<sequence>SANFSNETRSLIDEEFYPTDIPLNSFEYDSESSIENGHTSRILSPIPRRYDPTLTNVFSTAPHSTLVGESGDRIDVDSNANSNYSRGETIRQEQRSSASGE</sequence>